<evidence type="ECO:0000256" key="1">
    <source>
        <dbReference type="ARBA" id="ARBA00004123"/>
    </source>
</evidence>
<organism evidence="5 6">
    <name type="scientific">Coccomyxa viridis</name>
    <dbReference type="NCBI Taxonomy" id="1274662"/>
    <lineage>
        <taxon>Eukaryota</taxon>
        <taxon>Viridiplantae</taxon>
        <taxon>Chlorophyta</taxon>
        <taxon>core chlorophytes</taxon>
        <taxon>Trebouxiophyceae</taxon>
        <taxon>Trebouxiophyceae incertae sedis</taxon>
        <taxon>Coccomyxaceae</taxon>
        <taxon>Coccomyxa</taxon>
    </lineage>
</organism>
<dbReference type="Pfam" id="PF00808">
    <property type="entry name" value="CBFD_NFYB_HMF"/>
    <property type="match status" value="1"/>
</dbReference>
<feature type="compositionally biased region" description="Basic and acidic residues" evidence="3">
    <location>
        <begin position="182"/>
        <end position="194"/>
    </location>
</feature>
<accession>A0AAV1HUU8</accession>
<feature type="region of interest" description="Disordered" evidence="3">
    <location>
        <begin position="89"/>
        <end position="240"/>
    </location>
</feature>
<dbReference type="InterPro" id="IPR003958">
    <property type="entry name" value="CBFA_NFYB_domain"/>
</dbReference>
<protein>
    <recommendedName>
        <fullName evidence="4">Transcription factor CBF/NF-Y/archaeal histone domain-containing protein</fullName>
    </recommendedName>
</protein>
<evidence type="ECO:0000256" key="3">
    <source>
        <dbReference type="SAM" id="MobiDB-lite"/>
    </source>
</evidence>
<evidence type="ECO:0000259" key="4">
    <source>
        <dbReference type="Pfam" id="PF00808"/>
    </source>
</evidence>
<feature type="compositionally biased region" description="Basic and acidic residues" evidence="3">
    <location>
        <begin position="151"/>
        <end position="166"/>
    </location>
</feature>
<comment type="subcellular location">
    <subcellularLocation>
        <location evidence="1">Nucleus</location>
    </subcellularLocation>
</comment>
<sequence length="240" mass="24934">MKTKKSTHPLAARVKKMMQADEDIGKIAQASPVLVGRATELFIQHFLEKAAALATSRNAAQVTPLHLKAAASGDEMLSFLKGLMEGVPDLGDDEEAAPAEPKARKRSRKAEGGKGSPAKRSRGAAATAEPQGAEPQDCKPEASGLHGSHHAAGEAHNHLGADDKQASEAAASNSGAAAPADVKQEPKEDHEAAAKVEAAQQRPKPEQKPEGLASPLSSIGITNPVAVTAVQEEDDYDAVE</sequence>
<comment type="caution">
    <text evidence="5">The sequence shown here is derived from an EMBL/GenBank/DDBJ whole genome shotgun (WGS) entry which is preliminary data.</text>
</comment>
<dbReference type="GO" id="GO:0001046">
    <property type="term" value="F:core promoter sequence-specific DNA binding"/>
    <property type="evidence" value="ECO:0007669"/>
    <property type="project" value="TreeGrafter"/>
</dbReference>
<dbReference type="Proteomes" id="UP001314263">
    <property type="component" value="Unassembled WGS sequence"/>
</dbReference>
<dbReference type="InterPro" id="IPR050568">
    <property type="entry name" value="Transcr_DNA_Rep_Reg"/>
</dbReference>
<evidence type="ECO:0000313" key="5">
    <source>
        <dbReference type="EMBL" id="CAK0738398.1"/>
    </source>
</evidence>
<name>A0AAV1HUU8_9CHLO</name>
<gene>
    <name evidence="5" type="ORF">CVIRNUC_001037</name>
</gene>
<dbReference type="GO" id="GO:0046982">
    <property type="term" value="F:protein heterodimerization activity"/>
    <property type="evidence" value="ECO:0007669"/>
    <property type="project" value="InterPro"/>
</dbReference>
<dbReference type="PANTHER" id="PTHR10252:SF5">
    <property type="entry name" value="DR1-ASSOCIATED COREPRESSOR"/>
    <property type="match status" value="1"/>
</dbReference>
<dbReference type="PANTHER" id="PTHR10252">
    <property type="entry name" value="HISTONE-LIKE TRANSCRIPTION FACTOR CCAAT-RELATED"/>
    <property type="match status" value="1"/>
</dbReference>
<evidence type="ECO:0000256" key="2">
    <source>
        <dbReference type="ARBA" id="ARBA00023242"/>
    </source>
</evidence>
<keyword evidence="6" id="KW-1185">Reference proteome</keyword>
<dbReference type="SUPFAM" id="SSF47113">
    <property type="entry name" value="Histone-fold"/>
    <property type="match status" value="1"/>
</dbReference>
<dbReference type="GO" id="GO:0005634">
    <property type="term" value="C:nucleus"/>
    <property type="evidence" value="ECO:0007669"/>
    <property type="project" value="UniProtKB-SubCell"/>
</dbReference>
<dbReference type="InterPro" id="IPR009072">
    <property type="entry name" value="Histone-fold"/>
</dbReference>
<dbReference type="CDD" id="cd22906">
    <property type="entry name" value="HFD_DRAP1"/>
    <property type="match status" value="1"/>
</dbReference>
<evidence type="ECO:0000313" key="6">
    <source>
        <dbReference type="Proteomes" id="UP001314263"/>
    </source>
</evidence>
<reference evidence="5 6" key="1">
    <citation type="submission" date="2023-10" db="EMBL/GenBank/DDBJ databases">
        <authorList>
            <person name="Maclean D."/>
            <person name="Macfadyen A."/>
        </authorList>
    </citation>
    <scope>NUCLEOTIDE SEQUENCE [LARGE SCALE GENOMIC DNA]</scope>
</reference>
<dbReference type="Gene3D" id="1.10.20.10">
    <property type="entry name" value="Histone, subunit A"/>
    <property type="match status" value="1"/>
</dbReference>
<dbReference type="AlphaFoldDB" id="A0AAV1HUU8"/>
<proteinExistence type="predicted"/>
<dbReference type="GO" id="GO:0016251">
    <property type="term" value="F:RNA polymerase II general transcription initiation factor activity"/>
    <property type="evidence" value="ECO:0007669"/>
    <property type="project" value="TreeGrafter"/>
</dbReference>
<keyword evidence="2" id="KW-0539">Nucleus</keyword>
<feature type="compositionally biased region" description="Low complexity" evidence="3">
    <location>
        <begin position="167"/>
        <end position="180"/>
    </location>
</feature>
<feature type="domain" description="Transcription factor CBF/NF-Y/archaeal histone" evidence="4">
    <location>
        <begin position="12"/>
        <end position="70"/>
    </location>
</feature>
<dbReference type="EMBL" id="CAUYUE010000002">
    <property type="protein sequence ID" value="CAK0738398.1"/>
    <property type="molecule type" value="Genomic_DNA"/>
</dbReference>
<feature type="compositionally biased region" description="Acidic residues" evidence="3">
    <location>
        <begin position="231"/>
        <end position="240"/>
    </location>
</feature>